<reference evidence="2 3" key="1">
    <citation type="submission" date="2019-07" db="EMBL/GenBank/DDBJ databases">
        <title>Rhodococcus cavernicolus sp. nov., isolated from a cave.</title>
        <authorList>
            <person name="Lee S.D."/>
        </authorList>
    </citation>
    <scope>NUCLEOTIDE SEQUENCE [LARGE SCALE GENOMIC DNA]</scope>
    <source>
        <strain evidence="2 3">C1-24</strain>
    </source>
</reference>
<dbReference type="Proteomes" id="UP000322244">
    <property type="component" value="Unassembled WGS sequence"/>
</dbReference>
<proteinExistence type="predicted"/>
<evidence type="ECO:0000313" key="2">
    <source>
        <dbReference type="EMBL" id="KAA0018505.1"/>
    </source>
</evidence>
<feature type="region of interest" description="Disordered" evidence="1">
    <location>
        <begin position="92"/>
        <end position="111"/>
    </location>
</feature>
<sequence>MITAVPVAVAAVTVTVLADDDDQFGVGSDGEGPRHSSSEAAVAGAAVVATATARRVESNARDTGRDAEVLDAMVEVEGVLTARLRVCSAACADHERADEGGDGTDRHGSTR</sequence>
<evidence type="ECO:0000313" key="3">
    <source>
        <dbReference type="Proteomes" id="UP000322244"/>
    </source>
</evidence>
<dbReference type="EMBL" id="VLNY01000017">
    <property type="protein sequence ID" value="KAA0018505.1"/>
    <property type="molecule type" value="Genomic_DNA"/>
</dbReference>
<protein>
    <submittedName>
        <fullName evidence="2">Uncharacterized protein</fullName>
    </submittedName>
</protein>
<gene>
    <name evidence="2" type="ORF">FOY51_23790</name>
</gene>
<evidence type="ECO:0000256" key="1">
    <source>
        <dbReference type="SAM" id="MobiDB-lite"/>
    </source>
</evidence>
<dbReference type="AlphaFoldDB" id="A0A5A7S616"/>
<comment type="caution">
    <text evidence="2">The sequence shown here is derived from an EMBL/GenBank/DDBJ whole genome shotgun (WGS) entry which is preliminary data.</text>
</comment>
<keyword evidence="3" id="KW-1185">Reference proteome</keyword>
<organism evidence="2 3">
    <name type="scientific">Antrihabitans cavernicola</name>
    <dbReference type="NCBI Taxonomy" id="2495913"/>
    <lineage>
        <taxon>Bacteria</taxon>
        <taxon>Bacillati</taxon>
        <taxon>Actinomycetota</taxon>
        <taxon>Actinomycetes</taxon>
        <taxon>Mycobacteriales</taxon>
        <taxon>Nocardiaceae</taxon>
        <taxon>Antrihabitans</taxon>
    </lineage>
</organism>
<name>A0A5A7S616_9NOCA</name>
<accession>A0A5A7S616</accession>
<feature type="region of interest" description="Disordered" evidence="1">
    <location>
        <begin position="21"/>
        <end position="40"/>
    </location>
</feature>